<dbReference type="PROSITE" id="PS00455">
    <property type="entry name" value="AMP_BINDING"/>
    <property type="match status" value="1"/>
</dbReference>
<name>A0ABS3VJ86_MICEH</name>
<dbReference type="Gene3D" id="3.30.559.30">
    <property type="entry name" value="Nonribosomal peptide synthetase, condensation domain"/>
    <property type="match status" value="1"/>
</dbReference>
<dbReference type="Pfam" id="PF00501">
    <property type="entry name" value="AMP-binding"/>
    <property type="match status" value="1"/>
</dbReference>
<keyword evidence="6" id="KW-1185">Reference proteome</keyword>
<dbReference type="SUPFAM" id="SSF52777">
    <property type="entry name" value="CoA-dependent acyltransferases"/>
    <property type="match status" value="2"/>
</dbReference>
<dbReference type="Pfam" id="PF00550">
    <property type="entry name" value="PP-binding"/>
    <property type="match status" value="1"/>
</dbReference>
<dbReference type="SMART" id="SM00823">
    <property type="entry name" value="PKS_PP"/>
    <property type="match status" value="1"/>
</dbReference>
<dbReference type="InterPro" id="IPR020806">
    <property type="entry name" value="PKS_PP-bd"/>
</dbReference>
<dbReference type="InterPro" id="IPR020845">
    <property type="entry name" value="AMP-binding_CS"/>
</dbReference>
<dbReference type="Proteomes" id="UP000823521">
    <property type="component" value="Unassembled WGS sequence"/>
</dbReference>
<dbReference type="InterPro" id="IPR025110">
    <property type="entry name" value="AMP-bd_C"/>
</dbReference>
<evidence type="ECO:0000259" key="4">
    <source>
        <dbReference type="PROSITE" id="PS50075"/>
    </source>
</evidence>
<dbReference type="EMBL" id="WVUH01000003">
    <property type="protein sequence ID" value="MBO4204595.1"/>
    <property type="molecule type" value="Genomic_DNA"/>
</dbReference>
<accession>A0ABS3VJ86</accession>
<comment type="cofactor">
    <cofactor evidence="1">
        <name>pantetheine 4'-phosphate</name>
        <dbReference type="ChEBI" id="CHEBI:47942"/>
    </cofactor>
</comment>
<dbReference type="PANTHER" id="PTHR45527:SF1">
    <property type="entry name" value="FATTY ACID SYNTHASE"/>
    <property type="match status" value="1"/>
</dbReference>
<dbReference type="RefSeq" id="WP_208810730.1">
    <property type="nucleotide sequence ID" value="NZ_WVUH01000003.1"/>
</dbReference>
<dbReference type="Gene3D" id="1.10.1200.10">
    <property type="entry name" value="ACP-like"/>
    <property type="match status" value="1"/>
</dbReference>
<dbReference type="Gene3D" id="3.30.300.30">
    <property type="match status" value="1"/>
</dbReference>
<dbReference type="InterPro" id="IPR009081">
    <property type="entry name" value="PP-bd_ACP"/>
</dbReference>
<dbReference type="InterPro" id="IPR023213">
    <property type="entry name" value="CAT-like_dom_sf"/>
</dbReference>
<dbReference type="InterPro" id="IPR042099">
    <property type="entry name" value="ANL_N_sf"/>
</dbReference>
<evidence type="ECO:0000256" key="2">
    <source>
        <dbReference type="ARBA" id="ARBA00022450"/>
    </source>
</evidence>
<organism evidence="5 6">
    <name type="scientific">Micromonospora echinofusca</name>
    <dbReference type="NCBI Taxonomy" id="47858"/>
    <lineage>
        <taxon>Bacteria</taxon>
        <taxon>Bacillati</taxon>
        <taxon>Actinomycetota</taxon>
        <taxon>Actinomycetes</taxon>
        <taxon>Micromonosporales</taxon>
        <taxon>Micromonosporaceae</taxon>
        <taxon>Micromonospora</taxon>
    </lineage>
</organism>
<dbReference type="PROSITE" id="PS50075">
    <property type="entry name" value="CARRIER"/>
    <property type="match status" value="1"/>
</dbReference>
<dbReference type="SUPFAM" id="SSF56801">
    <property type="entry name" value="Acetyl-CoA synthetase-like"/>
    <property type="match status" value="1"/>
</dbReference>
<comment type="caution">
    <text evidence="5">The sequence shown here is derived from an EMBL/GenBank/DDBJ whole genome shotgun (WGS) entry which is preliminary data.</text>
</comment>
<dbReference type="InterPro" id="IPR006162">
    <property type="entry name" value="Ppantetheine_attach_site"/>
</dbReference>
<keyword evidence="2" id="KW-0596">Phosphopantetheine</keyword>
<dbReference type="InterPro" id="IPR000873">
    <property type="entry name" value="AMP-dep_synth/lig_dom"/>
</dbReference>
<dbReference type="Pfam" id="PF13193">
    <property type="entry name" value="AMP-binding_C"/>
    <property type="match status" value="1"/>
</dbReference>
<evidence type="ECO:0000313" key="5">
    <source>
        <dbReference type="EMBL" id="MBO4204595.1"/>
    </source>
</evidence>
<dbReference type="SUPFAM" id="SSF47336">
    <property type="entry name" value="ACP-like"/>
    <property type="match status" value="1"/>
</dbReference>
<sequence length="1051" mass="111214">MGEHVGTAEATSAQHAVWFTEQAGVAGTAYHMALGVRFGAGLDRRALVEACAAVVEWHPVLGTRVVTDDDGTPRLAPAPGRPVVTAGELTDDRVTGEIGRRYDLREGPLARFTLLTGADDRHLLLVTAHHLVFDGMSKDVLVRDLATAYAAAAAGQPPARPVPVGGYAGQATAEQDRIAVELPAAREHWARHWSGPGDVVLPGLHRVPAGAEPGAIVEFDLDGTVVDGVERTAGALGVTRFELLLAAVHALLDRYGNRGVPVGIGLSTRTAGQRDQIGLFVNELPVAVAVAGTFREHARAVRERVRELYRFRSVPLAHAVSGLRPAPASTPVSVGYRRRGAEPVFPGVASSVDWTLFGGAARNALHVQIVDSPTGITVGLQYSPTAVEPAAVDRIGGHLRTLLAAVVADPDRPVADLPVLPDDERALVLHTWNDTAREYPAGVTVPALFAAQVRTAPDAVAVVDGEHTLSYRDLDAASARLAARLRQHGVRPGTLVAVALDRSWQAVVTVLAVLRCRAAYLPVDPGHPAARQELVLTDADPVLVVTTSAHAGNLDPARPVLLLDQFPQGHEPFADVDQPTGPMADVGLPTADDPAYLLYTSGSTGRPKGAEVRHGALANLLLAVRDLLDSRPEHRWLHLTSLSFDISAVEVFLPLVTGGRVVVASAVSAWDGAGVLRLVRAAGVTHVQATPSGWRVLLAAGLGAVAGDGTGSVPQPLVAVTAGEALPLTLARELRARVGRLVNGYGPTEATIYATMADVPADPDEVTIGRPLPNVRAYLLDDDRRPVPVGLPGELYLGGAGLAAGYRGRPELTAERFVADPFGPGRLYRTGDRCRWLPDGRIDFLGRTDDQVKIRGHRVELGEITARLLEHPQVAEAVVTVLPEDDDVRLVAYLVTRDGAAPEPADLRRHLAGHLPAAMLPTDWVVLDRLPVNPNGKVDRAALPVPVPPVGPVPSPVAVDATGAGAPGADPAAEADPVIEELRVIWQDVLRIPDIGVHEDLFDLGGHSLTITRISGRIQQRLGVEVPLDAFFDTPTIAEIAEIVRQSGKDF</sequence>
<dbReference type="PANTHER" id="PTHR45527">
    <property type="entry name" value="NONRIBOSOMAL PEPTIDE SYNTHETASE"/>
    <property type="match status" value="1"/>
</dbReference>
<dbReference type="InterPro" id="IPR036736">
    <property type="entry name" value="ACP-like_sf"/>
</dbReference>
<dbReference type="Gene3D" id="3.30.559.10">
    <property type="entry name" value="Chloramphenicol acetyltransferase-like domain"/>
    <property type="match status" value="1"/>
</dbReference>
<dbReference type="InterPro" id="IPR010071">
    <property type="entry name" value="AA_adenyl_dom"/>
</dbReference>
<keyword evidence="3" id="KW-0597">Phosphoprotein</keyword>
<evidence type="ECO:0000256" key="3">
    <source>
        <dbReference type="ARBA" id="ARBA00022553"/>
    </source>
</evidence>
<dbReference type="Gene3D" id="3.40.50.12780">
    <property type="entry name" value="N-terminal domain of ligase-like"/>
    <property type="match status" value="1"/>
</dbReference>
<dbReference type="PROSITE" id="PS00012">
    <property type="entry name" value="PHOSPHOPANTETHEINE"/>
    <property type="match status" value="1"/>
</dbReference>
<dbReference type="InterPro" id="IPR045851">
    <property type="entry name" value="AMP-bd_C_sf"/>
</dbReference>
<evidence type="ECO:0000256" key="1">
    <source>
        <dbReference type="ARBA" id="ARBA00001957"/>
    </source>
</evidence>
<dbReference type="NCBIfam" id="TIGR01733">
    <property type="entry name" value="AA-adenyl-dom"/>
    <property type="match status" value="1"/>
</dbReference>
<protein>
    <submittedName>
        <fullName evidence="5">Amino acid adenylation domain-containing protein</fullName>
    </submittedName>
</protein>
<evidence type="ECO:0000313" key="6">
    <source>
        <dbReference type="Proteomes" id="UP000823521"/>
    </source>
</evidence>
<feature type="domain" description="Carrier" evidence="4">
    <location>
        <begin position="973"/>
        <end position="1048"/>
    </location>
</feature>
<gene>
    <name evidence="5" type="ORF">GSF22_01000</name>
</gene>
<proteinExistence type="predicted"/>
<dbReference type="InterPro" id="IPR001242">
    <property type="entry name" value="Condensation_dom"/>
</dbReference>
<dbReference type="Pfam" id="PF00668">
    <property type="entry name" value="Condensation"/>
    <property type="match status" value="1"/>
</dbReference>
<reference evidence="5 6" key="1">
    <citation type="submission" date="2019-12" db="EMBL/GenBank/DDBJ databases">
        <title>Whole genome sequencing of endophytic Actinobacterium Micromonospora sp. MPMI6T.</title>
        <authorList>
            <person name="Evv R."/>
            <person name="Podile A.R."/>
        </authorList>
    </citation>
    <scope>NUCLEOTIDE SEQUENCE [LARGE SCALE GENOMIC DNA]</scope>
    <source>
        <strain evidence="5 6">MPMI6</strain>
    </source>
</reference>